<evidence type="ECO:0000256" key="4">
    <source>
        <dbReference type="ARBA" id="ARBA00023163"/>
    </source>
</evidence>
<dbReference type="GO" id="GO:0005634">
    <property type="term" value="C:nucleus"/>
    <property type="evidence" value="ECO:0007669"/>
    <property type="project" value="UniProtKB-SubCell"/>
</dbReference>
<dbReference type="InterPro" id="IPR051831">
    <property type="entry name" value="Bromodomain_contain_prot"/>
</dbReference>
<accession>A0A6F9D771</accession>
<dbReference type="GO" id="GO:0006357">
    <property type="term" value="P:regulation of transcription by RNA polymerase II"/>
    <property type="evidence" value="ECO:0007669"/>
    <property type="project" value="TreeGrafter"/>
</dbReference>
<dbReference type="InterPro" id="IPR036427">
    <property type="entry name" value="Bromodomain-like_sf"/>
</dbReference>
<protein>
    <submittedName>
        <fullName evidence="9">Bromodomain-containing protein 7-like</fullName>
    </submittedName>
</protein>
<dbReference type="InterPro" id="IPR021900">
    <property type="entry name" value="DUF3512"/>
</dbReference>
<reference evidence="9" key="1">
    <citation type="submission" date="2020-04" db="EMBL/GenBank/DDBJ databases">
        <authorList>
            <person name="Neveu A P."/>
        </authorList>
    </citation>
    <scope>NUCLEOTIDE SEQUENCE</scope>
    <source>
        <tissue evidence="9">Whole embryo</tissue>
    </source>
</reference>
<dbReference type="EMBL" id="LR783385">
    <property type="protein sequence ID" value="CAB3226170.1"/>
    <property type="molecule type" value="mRNA"/>
</dbReference>
<evidence type="ECO:0000256" key="5">
    <source>
        <dbReference type="ARBA" id="ARBA00023242"/>
    </source>
</evidence>
<evidence type="ECO:0000256" key="3">
    <source>
        <dbReference type="ARBA" id="ARBA00023117"/>
    </source>
</evidence>
<keyword evidence="4" id="KW-0804">Transcription</keyword>
<feature type="domain" description="Bromo" evidence="8">
    <location>
        <begin position="46"/>
        <end position="116"/>
    </location>
</feature>
<feature type="region of interest" description="Disordered" evidence="7">
    <location>
        <begin position="371"/>
        <end position="395"/>
    </location>
</feature>
<dbReference type="Pfam" id="PF12024">
    <property type="entry name" value="DUF3512"/>
    <property type="match status" value="1"/>
</dbReference>
<evidence type="ECO:0000256" key="2">
    <source>
        <dbReference type="ARBA" id="ARBA00023015"/>
    </source>
</evidence>
<evidence type="ECO:0000313" key="9">
    <source>
        <dbReference type="EMBL" id="CAB3226170.1"/>
    </source>
</evidence>
<proteinExistence type="evidence at transcript level"/>
<evidence type="ECO:0000256" key="7">
    <source>
        <dbReference type="SAM" id="MobiDB-lite"/>
    </source>
</evidence>
<dbReference type="Pfam" id="PF00439">
    <property type="entry name" value="Bromodomain"/>
    <property type="match status" value="1"/>
</dbReference>
<gene>
    <name evidence="9" type="primary">Brd7</name>
</gene>
<name>A0A6F9D771_9ASCI</name>
<dbReference type="SUPFAM" id="SSF47370">
    <property type="entry name" value="Bromodomain"/>
    <property type="match status" value="1"/>
</dbReference>
<organism evidence="9">
    <name type="scientific">Phallusia mammillata</name>
    <dbReference type="NCBI Taxonomy" id="59560"/>
    <lineage>
        <taxon>Eukaryota</taxon>
        <taxon>Metazoa</taxon>
        <taxon>Chordata</taxon>
        <taxon>Tunicata</taxon>
        <taxon>Ascidiacea</taxon>
        <taxon>Phlebobranchia</taxon>
        <taxon>Ascidiidae</taxon>
        <taxon>Phallusia</taxon>
    </lineage>
</organism>
<dbReference type="PANTHER" id="PTHR22881:SF27">
    <property type="entry name" value="BROMODOMAIN CONTAINING 7_9"/>
    <property type="match status" value="1"/>
</dbReference>
<dbReference type="AlphaFoldDB" id="A0A6F9D771"/>
<dbReference type="Gene3D" id="1.20.920.10">
    <property type="entry name" value="Bromodomain-like"/>
    <property type="match status" value="1"/>
</dbReference>
<keyword evidence="2" id="KW-0805">Transcription regulation</keyword>
<evidence type="ECO:0000256" key="1">
    <source>
        <dbReference type="ARBA" id="ARBA00004123"/>
    </source>
</evidence>
<keyword evidence="5" id="KW-0539">Nucleus</keyword>
<comment type="subcellular location">
    <subcellularLocation>
        <location evidence="1">Nucleus</location>
    </subcellularLocation>
</comment>
<dbReference type="SMART" id="SM00297">
    <property type="entry name" value="BROMO"/>
    <property type="match status" value="1"/>
</dbReference>
<dbReference type="PANTHER" id="PTHR22881">
    <property type="entry name" value="BROMODOMAIN CONTAINING PROTEIN"/>
    <property type="match status" value="1"/>
</dbReference>
<keyword evidence="3 6" id="KW-0103">Bromodomain</keyword>
<sequence>MQTEETPVIIKPIEKVKLVLPVKTTMSASQRKALNLVFMNLLRQLERKDPHEIFKFPVNDIIAPGYSSVIKYPMDFSTMKNKIVTNRYDNLDEMKADVEQMVENCCIYNKEDTIYYQMAKKLLASATKIFSKDRLASMLRSLSATNELTKAEAQEILGIEVPNKTAVDVATNECTIEVTRLETVKVSDKTISESAIHIDADSLHEAVSFTDADDALSVAPNVIEAAKEAKEKLLKKNPHGKFGILRMDDDGKTTLNLLNPDHGKQETQVVDMGVLTGGISSGIDVMPEVKEDKRNKVTPLEYLSYGAFGSFAPAYDSRISNLTQEESDLLLSAYSSDTGYLFAQSIQEFVSDCGKGLVNMVSDLLDNVTHGAHSQTNQEILEKRKSAEEKSENKTDKVKVNLDELRTLKDLGIDVSFLDKMKEQNLQTVPVSSPPGKTIQSELDQTGDLIYKLKSEQQKRLSQKPNPQEANLALPTTAESEVASNLQQKFVNLASKASPRSLVSVAGLHKAMGVDL</sequence>
<dbReference type="InterPro" id="IPR001487">
    <property type="entry name" value="Bromodomain"/>
</dbReference>
<dbReference type="PRINTS" id="PR00503">
    <property type="entry name" value="BROMODOMAIN"/>
</dbReference>
<evidence type="ECO:0000256" key="6">
    <source>
        <dbReference type="PROSITE-ProRule" id="PRU00035"/>
    </source>
</evidence>
<evidence type="ECO:0000259" key="8">
    <source>
        <dbReference type="PROSITE" id="PS50014"/>
    </source>
</evidence>
<feature type="compositionally biased region" description="Basic and acidic residues" evidence="7">
    <location>
        <begin position="380"/>
        <end position="395"/>
    </location>
</feature>
<dbReference type="PROSITE" id="PS50014">
    <property type="entry name" value="BROMODOMAIN_2"/>
    <property type="match status" value="1"/>
</dbReference>